<dbReference type="InterPro" id="IPR042493">
    <property type="entry name" value="XPD_DNA_FeS"/>
</dbReference>
<dbReference type="InterPro" id="IPR027417">
    <property type="entry name" value="P-loop_NTPase"/>
</dbReference>
<evidence type="ECO:0000256" key="4">
    <source>
        <dbReference type="ARBA" id="ARBA00022763"/>
    </source>
</evidence>
<evidence type="ECO:0000256" key="5">
    <source>
        <dbReference type="ARBA" id="ARBA00022801"/>
    </source>
</evidence>
<dbReference type="InterPro" id="IPR006555">
    <property type="entry name" value="ATP-dep_Helicase_C"/>
</dbReference>
<evidence type="ECO:0000256" key="9">
    <source>
        <dbReference type="ARBA" id="ARBA00023014"/>
    </source>
</evidence>
<accession>A0A133Y7E5</accession>
<dbReference type="Proteomes" id="UP000070080">
    <property type="component" value="Unassembled WGS sequence"/>
</dbReference>
<name>A0A133Y7E5_9FIRM</name>
<evidence type="ECO:0000256" key="11">
    <source>
        <dbReference type="ARBA" id="ARBA00023204"/>
    </source>
</evidence>
<dbReference type="InterPro" id="IPR006554">
    <property type="entry name" value="Helicase-like_DEXD_c2"/>
</dbReference>
<evidence type="ECO:0000256" key="8">
    <source>
        <dbReference type="ARBA" id="ARBA00023004"/>
    </source>
</evidence>
<dbReference type="InterPro" id="IPR045028">
    <property type="entry name" value="DinG/Rad3-like"/>
</dbReference>
<reference evidence="16" key="1">
    <citation type="submission" date="2016-01" db="EMBL/GenBank/DDBJ databases">
        <authorList>
            <person name="Mitreva M."/>
            <person name="Pepin K.H."/>
            <person name="Mihindukulasuriya K.A."/>
            <person name="Fulton R."/>
            <person name="Fronick C."/>
            <person name="O'Laughlin M."/>
            <person name="Miner T."/>
            <person name="Herter B."/>
            <person name="Rosa B.A."/>
            <person name="Cordes M."/>
            <person name="Tomlinson C."/>
            <person name="Wollam A."/>
            <person name="Palsikar V.B."/>
            <person name="Mardis E.R."/>
            <person name="Wilson R.K."/>
        </authorList>
    </citation>
    <scope>NUCLEOTIDE SEQUENCE [LARGE SCALE GENOMIC DNA]</scope>
    <source>
        <strain evidence="16">KA00274</strain>
    </source>
</reference>
<proteinExistence type="inferred from homology"/>
<keyword evidence="7" id="KW-0067">ATP-binding</keyword>
<keyword evidence="10" id="KW-0238">DNA-binding</keyword>
<dbReference type="SMART" id="SM00491">
    <property type="entry name" value="HELICc2"/>
    <property type="match status" value="1"/>
</dbReference>
<dbReference type="GO" id="GO:0006281">
    <property type="term" value="P:DNA repair"/>
    <property type="evidence" value="ECO:0007669"/>
    <property type="project" value="UniProtKB-KW"/>
</dbReference>
<dbReference type="PANTHER" id="PTHR11472">
    <property type="entry name" value="DNA REPAIR DEAD HELICASE RAD3/XP-D SUBFAMILY MEMBER"/>
    <property type="match status" value="1"/>
</dbReference>
<evidence type="ECO:0000256" key="6">
    <source>
        <dbReference type="ARBA" id="ARBA00022806"/>
    </source>
</evidence>
<evidence type="ECO:0000259" key="14">
    <source>
        <dbReference type="PROSITE" id="PS51193"/>
    </source>
</evidence>
<dbReference type="GO" id="GO:0051539">
    <property type="term" value="F:4 iron, 4 sulfur cluster binding"/>
    <property type="evidence" value="ECO:0007669"/>
    <property type="project" value="UniProtKB-KW"/>
</dbReference>
<keyword evidence="8" id="KW-0408">Iron</keyword>
<keyword evidence="1" id="KW-0004">4Fe-4S</keyword>
<dbReference type="Pfam" id="PF06733">
    <property type="entry name" value="DEAD_2"/>
    <property type="match status" value="1"/>
</dbReference>
<dbReference type="GO" id="GO:0016818">
    <property type="term" value="F:hydrolase activity, acting on acid anhydrides, in phosphorus-containing anhydrides"/>
    <property type="evidence" value="ECO:0007669"/>
    <property type="project" value="InterPro"/>
</dbReference>
<organism evidence="15 16">
    <name type="scientific">Amygdalobacter nucleatus</name>
    <dbReference type="NCBI Taxonomy" id="3029274"/>
    <lineage>
        <taxon>Bacteria</taxon>
        <taxon>Bacillati</taxon>
        <taxon>Bacillota</taxon>
        <taxon>Clostridia</taxon>
        <taxon>Eubacteriales</taxon>
        <taxon>Oscillospiraceae</taxon>
        <taxon>Amygdalobacter</taxon>
    </lineage>
</organism>
<dbReference type="STRING" id="1497955.HMPREF1872_01183"/>
<dbReference type="SUPFAM" id="SSF52540">
    <property type="entry name" value="P-loop containing nucleoside triphosphate hydrolases"/>
    <property type="match status" value="2"/>
</dbReference>
<evidence type="ECO:0000256" key="1">
    <source>
        <dbReference type="ARBA" id="ARBA00022485"/>
    </source>
</evidence>
<comment type="similarity">
    <text evidence="13">Belongs to the helicase family. DinG subfamily.</text>
</comment>
<dbReference type="Gene3D" id="3.40.50.300">
    <property type="entry name" value="P-loop containing nucleotide triphosphate hydrolases"/>
    <property type="match status" value="2"/>
</dbReference>
<keyword evidence="9" id="KW-0411">Iron-sulfur</keyword>
<keyword evidence="2" id="KW-0479">Metal-binding</keyword>
<keyword evidence="5" id="KW-0378">Hydrolase</keyword>
<evidence type="ECO:0000256" key="2">
    <source>
        <dbReference type="ARBA" id="ARBA00022723"/>
    </source>
</evidence>
<dbReference type="GO" id="GO:0005524">
    <property type="term" value="F:ATP binding"/>
    <property type="evidence" value="ECO:0007669"/>
    <property type="project" value="UniProtKB-KW"/>
</dbReference>
<dbReference type="AlphaFoldDB" id="A0A133Y7E5"/>
<dbReference type="Gene3D" id="1.10.275.40">
    <property type="match status" value="1"/>
</dbReference>
<evidence type="ECO:0000256" key="7">
    <source>
        <dbReference type="ARBA" id="ARBA00022840"/>
    </source>
</evidence>
<dbReference type="GO" id="GO:0003678">
    <property type="term" value="F:DNA helicase activity"/>
    <property type="evidence" value="ECO:0007669"/>
    <property type="project" value="InterPro"/>
</dbReference>
<keyword evidence="3" id="KW-0547">Nucleotide-binding</keyword>
<evidence type="ECO:0000313" key="16">
    <source>
        <dbReference type="Proteomes" id="UP000070080"/>
    </source>
</evidence>
<dbReference type="PANTHER" id="PTHR11472:SF34">
    <property type="entry name" value="REGULATOR OF TELOMERE ELONGATION HELICASE 1"/>
    <property type="match status" value="1"/>
</dbReference>
<sequence>MQESDRSFKTIYKEHVYLRNLSLHKLKLPYAKLRPGQKDLLQEITAALIDKTTYLLNAPTGFGKTFVCLTPALACLAKDKIKRIYYFTNQESQRDLPANFLNELRKLNQLQFWSQTLYSSERCCKQHDFCYLNYNKLTIKQTVETLLRTFNGHIDFATLQTWANQYKLCPYLLQMELANYMDLLILDYNYLFDPLQQLSSLKKAEGPLALLFDEAHNLPARGKEMFQVTLSLQDFISYAKMLDAYILTSKQFTISEQNKANLIELKQLTNNLANNFKELTKLCLAANGVDKKAISKLLNLEEAEIIVSQTENTSNLYTRQSWPKLGKLLTNFIAKFTEFVKSEQSQLVSSYAELRELRDNLTKLKRLNYLLSNYQPSFIGSFHWRKQGSKPYASLAIHCLDAMPLLRQSLPSNAGKIFFSATLLPLDYYEQLFSEPNAQINSTAAKSPFPVENRKVAILSYANLTYQNRDFNAKLIAKSLLAYLKQIGGHLLVFAPSYRYAAKLQQALSQIWPSSGYNLISQMAKASLKAKQAFINTLKDTSDKRPLLALAVLQSSYSEGLDLPGASITGIAIISVSYPAKSDLLSLQQAYFAENYRRESNFPSDDNQILMADYYEEAPAMQKANSQLPSDPAYLFTQLYPSFNKIVQACGRLIRTETDKGEIMLFDERFTRAEYQPLLKAAFSEYCILPDLNSYVDWLKKLKKHK</sequence>
<dbReference type="PROSITE" id="PS51193">
    <property type="entry name" value="HELICASE_ATP_BIND_2"/>
    <property type="match status" value="1"/>
</dbReference>
<dbReference type="OrthoDB" id="9765586at2"/>
<keyword evidence="4" id="KW-0227">DNA damage</keyword>
<dbReference type="SMART" id="SM00488">
    <property type="entry name" value="DEXDc2"/>
    <property type="match status" value="1"/>
</dbReference>
<keyword evidence="6" id="KW-0347">Helicase</keyword>
<evidence type="ECO:0000256" key="10">
    <source>
        <dbReference type="ARBA" id="ARBA00023125"/>
    </source>
</evidence>
<dbReference type="GO" id="GO:0046872">
    <property type="term" value="F:metal ion binding"/>
    <property type="evidence" value="ECO:0007669"/>
    <property type="project" value="UniProtKB-KW"/>
</dbReference>
<dbReference type="InterPro" id="IPR014013">
    <property type="entry name" value="Helic_SF1/SF2_ATP-bd_DinG/Rad3"/>
</dbReference>
<dbReference type="EMBL" id="LSCV01000042">
    <property type="protein sequence ID" value="KXB39152.1"/>
    <property type="molecule type" value="Genomic_DNA"/>
</dbReference>
<gene>
    <name evidence="15" type="ORF">HMPREF1872_01183</name>
</gene>
<feature type="domain" description="Helicase ATP-binding" evidence="14">
    <location>
        <begin position="23"/>
        <end position="267"/>
    </location>
</feature>
<evidence type="ECO:0000256" key="3">
    <source>
        <dbReference type="ARBA" id="ARBA00022741"/>
    </source>
</evidence>
<keyword evidence="11" id="KW-0234">DNA repair</keyword>
<comment type="caution">
    <text evidence="15">The sequence shown here is derived from an EMBL/GenBank/DDBJ whole genome shotgun (WGS) entry which is preliminary data.</text>
</comment>
<dbReference type="Gene3D" id="1.10.30.20">
    <property type="entry name" value="Bacterial XPD DNA helicase, FeS cluster domain"/>
    <property type="match status" value="1"/>
</dbReference>
<evidence type="ECO:0000313" key="15">
    <source>
        <dbReference type="EMBL" id="KXB39152.1"/>
    </source>
</evidence>
<dbReference type="RefSeq" id="WP_066714715.1">
    <property type="nucleotide sequence ID" value="NZ_JARFNM010000001.1"/>
</dbReference>
<dbReference type="Pfam" id="PF13307">
    <property type="entry name" value="Helicase_C_2"/>
    <property type="match status" value="1"/>
</dbReference>
<keyword evidence="16" id="KW-1185">Reference proteome</keyword>
<protein>
    <recommendedName>
        <fullName evidence="14">Helicase ATP-binding domain-containing protein</fullName>
    </recommendedName>
</protein>
<evidence type="ECO:0000256" key="13">
    <source>
        <dbReference type="ARBA" id="ARBA00038058"/>
    </source>
</evidence>
<evidence type="ECO:0000256" key="12">
    <source>
        <dbReference type="ARBA" id="ARBA00023235"/>
    </source>
</evidence>
<keyword evidence="12" id="KW-0413">Isomerase</keyword>
<dbReference type="InterPro" id="IPR010614">
    <property type="entry name" value="RAD3-like_helicase_DEAD"/>
</dbReference>
<dbReference type="GO" id="GO:0003677">
    <property type="term" value="F:DNA binding"/>
    <property type="evidence" value="ECO:0007669"/>
    <property type="project" value="UniProtKB-KW"/>
</dbReference>